<accession>A0A8S5QZV4</accession>
<keyword evidence="1" id="KW-0812">Transmembrane</keyword>
<sequence length="1010" mass="107475">MGANFDVTAILKANVSDFASGLKEAKMSIQSLKNQTGSSLDKVSNSLSVIGAEAMKLGSALSIGLTVPVASALGGVIKSYADLEQSLGGVETLFKDNGTSAIGLAKKYNITAQEAQKLYDTMEEKGASVIANANKAFKTAGVSANDYMQQVTSFSATLLQGLGGDTEKAAQYADKALVQMADNANKMGTNMSDIQNAYQGFAKDNYTMLDNLKLGYGGTAGEMARLVNESGVLNGEFEATAENVKDIPFHTLIEAIGITQDRLGITGTTAKEASETVSGSFYAMKAAAENFVAGLGHDEADIAGLMEDLKDTILTFKDNVVRVLLTIWDNLPLEPWQKWTGLIGTLAGPALIAIGAVASGVAKMISAFQVISGAVSYLSGLFSFAEGGSSIFSALAGAIGAVGSTVLIVIAVVTALIAVLVGVYNTSEDFRNKVNSAWEAVKGAITSAVQEIASFVSDIWGSMTSWWEENHELIESVATKVWNQIKTIVETVTNFLAPIIEATWNAIVATVGSAWNIIKLLIGENLDAILTFFKAFLQILDGDWSGAWETLKEGAARNFENAKQLLGAIWDGIVQFFQSGLAYLQAIWDATWSVLSVVVIPIWDFIKNIIDTGMNAINLVISTTLTTVQTLWDTTWNAIVAFIEPIWTTISTIVTNALTSIWTYIQSAMNVISAVFSSVWEIIKATFAAVLLTIYGLVTGNFDLVKEAISNAWTIIQAKTNEIWTAITTFLSGIWESIKSAVMSAWEYVKTTIQNAIELTKQTIMNVWNNIVSYLRSVLDNIKSNIMSAWENVKSTVTNAVENIKNAVVNGWNTLVSTITGAGPRIVSSVSSSFSNAVASARSFVSSAINVGYNLIMGFVNGVRSAAGALINSVTSAVQGAINGAKRLLGIHSPSRVFRQFGEYTDEGFIIGVNGQAGAVMKSVGSMAQGAIDAFTGKDLAGTLQGELNAVDGQLGRLTGYDTSVDFNGGTITVGQQSADIVLKMGNTTYRAFTEDITSAQEMELTLASY</sequence>
<feature type="transmembrane region" description="Helical" evidence="1">
    <location>
        <begin position="391"/>
        <end position="424"/>
    </location>
</feature>
<evidence type="ECO:0000313" key="2">
    <source>
        <dbReference type="EMBL" id="DAE24371.1"/>
    </source>
</evidence>
<feature type="transmembrane region" description="Helical" evidence="1">
    <location>
        <begin position="671"/>
        <end position="698"/>
    </location>
</feature>
<evidence type="ECO:0000256" key="1">
    <source>
        <dbReference type="SAM" id="Phobius"/>
    </source>
</evidence>
<name>A0A8S5QZV4_9CAUD</name>
<keyword evidence="1" id="KW-1133">Transmembrane helix</keyword>
<dbReference type="EMBL" id="BK015773">
    <property type="protein sequence ID" value="DAE24371.1"/>
    <property type="molecule type" value="Genomic_DNA"/>
</dbReference>
<dbReference type="Gene3D" id="1.20.120.20">
    <property type="entry name" value="Apolipoprotein"/>
    <property type="match status" value="2"/>
</dbReference>
<dbReference type="PANTHER" id="PTHR37813:SF1">
    <property type="entry name" value="FELS-2 PROPHAGE PROTEIN"/>
    <property type="match status" value="1"/>
</dbReference>
<feature type="transmembrane region" description="Helical" evidence="1">
    <location>
        <begin position="365"/>
        <end position="385"/>
    </location>
</feature>
<organism evidence="2">
    <name type="scientific">Siphoviridae sp. ctOow3</name>
    <dbReference type="NCBI Taxonomy" id="2826315"/>
    <lineage>
        <taxon>Viruses</taxon>
        <taxon>Duplodnaviria</taxon>
        <taxon>Heunggongvirae</taxon>
        <taxon>Uroviricota</taxon>
        <taxon>Caudoviricetes</taxon>
    </lineage>
</organism>
<dbReference type="InterPro" id="IPR016024">
    <property type="entry name" value="ARM-type_fold"/>
</dbReference>
<reference evidence="2" key="1">
    <citation type="journal article" date="2021" name="Proc. Natl. Acad. Sci. U.S.A.">
        <title>A Catalog of Tens of Thousands of Viruses from Human Metagenomes Reveals Hidden Associations with Chronic Diseases.</title>
        <authorList>
            <person name="Tisza M.J."/>
            <person name="Buck C.B."/>
        </authorList>
    </citation>
    <scope>NUCLEOTIDE SEQUENCE</scope>
    <source>
        <strain evidence="2">CtOow3</strain>
    </source>
</reference>
<proteinExistence type="predicted"/>
<feature type="transmembrane region" description="Helical" evidence="1">
    <location>
        <begin position="613"/>
        <end position="632"/>
    </location>
</feature>
<dbReference type="PANTHER" id="PTHR37813">
    <property type="entry name" value="FELS-2 PROPHAGE PROTEIN"/>
    <property type="match status" value="1"/>
</dbReference>
<keyword evidence="1" id="KW-0472">Membrane</keyword>
<protein>
    <submittedName>
        <fullName evidence="2">Tail tape measure protein</fullName>
    </submittedName>
</protein>
<feature type="transmembrane region" description="Helical" evidence="1">
    <location>
        <begin position="638"/>
        <end position="659"/>
    </location>
</feature>
<feature type="transmembrane region" description="Helical" evidence="1">
    <location>
        <begin position="339"/>
        <end position="358"/>
    </location>
</feature>
<dbReference type="SUPFAM" id="SSF48371">
    <property type="entry name" value="ARM repeat"/>
    <property type="match status" value="1"/>
</dbReference>